<accession>A0AC61L2A0</accession>
<gene>
    <name evidence="1" type="ORF">C4B59_08815</name>
</gene>
<comment type="caution">
    <text evidence="1">The sequence shown here is derived from an EMBL/GenBank/DDBJ whole genome shotgun (WGS) entry which is preliminary data.</text>
</comment>
<evidence type="ECO:0000313" key="1">
    <source>
        <dbReference type="EMBL" id="PXF60610.1"/>
    </source>
</evidence>
<sequence>MVRSLQNGIESQQPVSGAPVMSHKKFITLAVAALLIVVVAWFGQVTNQEVGDIVQQQFTQQQLLLTRQAAVGIEGFLDERTALIEVLADEIADESPENMTAYFRTVYSRSKGISSIGFANSEGVIVTGYPVEDVAIGLDLYATKKNVSFDRARDTGETYTTNPMLLVQGGIGSHIGVPVYSDNEFKGVVFATIDISTLSDRYLADVIPEGHGHVYMITMIGRSLYDSAHKEMIGKKYIGSFCTNNSSYAEILSEQMQETEGTGYYFDESSGEWRIVAYTPIVWHNHIWSVATSVPAREVGALVHSVYRKQILFITIVIAIILAGGGSIVLIFSRWNRELENEVEKTTEDLKKSNTELESANTKLKELDRLKSEFVSIASHELKTPLTAIKLSMDVLRSLSGSEKDIRTKDELLEIVDRNIERQNRLVTDLLDISRIETGTLKFNLEPVDLYDIIRESVRSMRDIADRKGISIHTDPEGETLAITGDRDRLVQVFVNLIGNALKFTEKGEIRIHVQMVAGHPEIRVSDTGIGIPPEELDRIFDKFHQVDSGLTREAGGTGLGLAICRGIIEGHGGSIRAESEVGHGSAFVIVL</sequence>
<reference evidence="1" key="1">
    <citation type="submission" date="2018-01" db="EMBL/GenBank/DDBJ databases">
        <authorList>
            <person name="Krukenberg V."/>
        </authorList>
    </citation>
    <scope>NUCLEOTIDE SEQUENCE</scope>
    <source>
        <strain evidence="1">E20ANME2</strain>
    </source>
</reference>
<dbReference type="Proteomes" id="UP000248329">
    <property type="component" value="Unassembled WGS sequence"/>
</dbReference>
<dbReference type="EMBL" id="PQXF01000014">
    <property type="protein sequence ID" value="PXF60610.1"/>
    <property type="molecule type" value="Genomic_DNA"/>
</dbReference>
<organism evidence="1 2">
    <name type="scientific">Candidatus Methanogaster sp</name>
    <dbReference type="NCBI Taxonomy" id="3386292"/>
    <lineage>
        <taxon>Archaea</taxon>
        <taxon>Methanobacteriati</taxon>
        <taxon>Methanobacteriota</taxon>
        <taxon>Stenosarchaea group</taxon>
        <taxon>Methanomicrobia</taxon>
        <taxon>Methanosarcinales</taxon>
        <taxon>ANME-2 cluster</taxon>
        <taxon>Candidatus Methanogasteraceae</taxon>
        <taxon>Candidatus Methanogaster</taxon>
    </lineage>
</organism>
<protein>
    <submittedName>
        <fullName evidence="1">Histidine kinase</fullName>
    </submittedName>
</protein>
<keyword evidence="1" id="KW-0808">Transferase</keyword>
<keyword evidence="1" id="KW-0418">Kinase</keyword>
<proteinExistence type="predicted"/>
<evidence type="ECO:0000313" key="2">
    <source>
        <dbReference type="Proteomes" id="UP000248329"/>
    </source>
</evidence>
<name>A0AC61L2A0_9EURY</name>